<feature type="region of interest" description="Disordered" evidence="1">
    <location>
        <begin position="83"/>
        <end position="113"/>
    </location>
</feature>
<feature type="compositionally biased region" description="Polar residues" evidence="1">
    <location>
        <begin position="104"/>
        <end position="113"/>
    </location>
</feature>
<feature type="compositionally biased region" description="Basic and acidic residues" evidence="1">
    <location>
        <begin position="83"/>
        <end position="98"/>
    </location>
</feature>
<dbReference type="SUPFAM" id="SSF140453">
    <property type="entry name" value="EsxAB dimer-like"/>
    <property type="match status" value="1"/>
</dbReference>
<gene>
    <name evidence="2" type="ORF">BBD42_03980</name>
</gene>
<dbReference type="AlphaFoldDB" id="A0A1B2DDD8"/>
<evidence type="ECO:0000313" key="2">
    <source>
        <dbReference type="EMBL" id="ANY65715.1"/>
    </source>
</evidence>
<protein>
    <submittedName>
        <fullName evidence="2">Uncharacterized protein</fullName>
    </submittedName>
</protein>
<accession>A0A1B2DDD8</accession>
<evidence type="ECO:0000256" key="1">
    <source>
        <dbReference type="SAM" id="MobiDB-lite"/>
    </source>
</evidence>
<reference evidence="2" key="1">
    <citation type="submission" date="2016-08" db="EMBL/GenBank/DDBJ databases">
        <title>Complete Genome Seqeunce of Paenibacillus sp. BIHB 4019 from tea rhizoplane.</title>
        <authorList>
            <person name="Thakur R."/>
            <person name="Swarnkar M.K."/>
            <person name="Gulati A."/>
        </authorList>
    </citation>
    <scope>NUCLEOTIDE SEQUENCE [LARGE SCALE GENOMIC DNA]</scope>
    <source>
        <strain evidence="2">BIHB4019</strain>
    </source>
</reference>
<name>A0A1B2DDD8_9BACL</name>
<dbReference type="RefSeq" id="WP_099517103.1">
    <property type="nucleotide sequence ID" value="NZ_CP016808.1"/>
</dbReference>
<dbReference type="InterPro" id="IPR036689">
    <property type="entry name" value="ESAT-6-like_sf"/>
</dbReference>
<dbReference type="Gene3D" id="1.10.287.850">
    <property type="entry name" value="HP0062-like domain"/>
    <property type="match status" value="1"/>
</dbReference>
<dbReference type="EMBL" id="CP016808">
    <property type="protein sequence ID" value="ANY65715.1"/>
    <property type="molecule type" value="Genomic_DNA"/>
</dbReference>
<dbReference type="InterPro" id="IPR010310">
    <property type="entry name" value="T7SS_ESAT-6-like"/>
</dbReference>
<proteinExistence type="predicted"/>
<sequence>MVTSSQVSGYSTQCTELIRSAQACSSEMSQSIKGMTSYWNEMGQAQFAAECQSWIKAMNEVQRQLSQVQTSLNQYSNQLKQEELAKEREAARQREQEAAARNAAKSSTTVKAK</sequence>
<organism evidence="2">
    <name type="scientific">Paenibacillus sp. BIHB 4019</name>
    <dbReference type="NCBI Taxonomy" id="1870819"/>
    <lineage>
        <taxon>Bacteria</taxon>
        <taxon>Bacillati</taxon>
        <taxon>Bacillota</taxon>
        <taxon>Bacilli</taxon>
        <taxon>Bacillales</taxon>
        <taxon>Paenibacillaceae</taxon>
        <taxon>Paenibacillus</taxon>
    </lineage>
</organism>
<dbReference type="Pfam" id="PF06013">
    <property type="entry name" value="WXG100"/>
    <property type="match status" value="1"/>
</dbReference>